<organism evidence="1 2">
    <name type="scientific">Portunus trituberculatus</name>
    <name type="common">Swimming crab</name>
    <name type="synonym">Neptunus trituberculatus</name>
    <dbReference type="NCBI Taxonomy" id="210409"/>
    <lineage>
        <taxon>Eukaryota</taxon>
        <taxon>Metazoa</taxon>
        <taxon>Ecdysozoa</taxon>
        <taxon>Arthropoda</taxon>
        <taxon>Crustacea</taxon>
        <taxon>Multicrustacea</taxon>
        <taxon>Malacostraca</taxon>
        <taxon>Eumalacostraca</taxon>
        <taxon>Eucarida</taxon>
        <taxon>Decapoda</taxon>
        <taxon>Pleocyemata</taxon>
        <taxon>Brachyura</taxon>
        <taxon>Eubrachyura</taxon>
        <taxon>Portunoidea</taxon>
        <taxon>Portunidae</taxon>
        <taxon>Portuninae</taxon>
        <taxon>Portunus</taxon>
    </lineage>
</organism>
<dbReference type="EMBL" id="VSRR010099597">
    <property type="protein sequence ID" value="MPC94702.1"/>
    <property type="molecule type" value="Genomic_DNA"/>
</dbReference>
<name>A0A5B7JES3_PORTR</name>
<gene>
    <name evidence="1" type="ORF">E2C01_089882</name>
</gene>
<dbReference type="AlphaFoldDB" id="A0A5B7JES3"/>
<accession>A0A5B7JES3</accession>
<protein>
    <submittedName>
        <fullName evidence="1">Uncharacterized protein</fullName>
    </submittedName>
</protein>
<evidence type="ECO:0000313" key="2">
    <source>
        <dbReference type="Proteomes" id="UP000324222"/>
    </source>
</evidence>
<evidence type="ECO:0000313" key="1">
    <source>
        <dbReference type="EMBL" id="MPC94702.1"/>
    </source>
</evidence>
<keyword evidence="2" id="KW-1185">Reference proteome</keyword>
<sequence>MERRLEGGGTLQRERRVEGLSEGYRMEIKREGLLGGTWKRYVVGFEAMRGRLPDPTLTTNRVDTVEGKMKVEKLSGFTVSFGSETLRKKGGEGGEQEGRKT</sequence>
<reference evidence="1 2" key="1">
    <citation type="submission" date="2019-05" db="EMBL/GenBank/DDBJ databases">
        <title>Another draft genome of Portunus trituberculatus and its Hox gene families provides insights of decapod evolution.</title>
        <authorList>
            <person name="Jeong J.-H."/>
            <person name="Song I."/>
            <person name="Kim S."/>
            <person name="Choi T."/>
            <person name="Kim D."/>
            <person name="Ryu S."/>
            <person name="Kim W."/>
        </authorList>
    </citation>
    <scope>NUCLEOTIDE SEQUENCE [LARGE SCALE GENOMIC DNA]</scope>
    <source>
        <tissue evidence="1">Muscle</tissue>
    </source>
</reference>
<comment type="caution">
    <text evidence="1">The sequence shown here is derived from an EMBL/GenBank/DDBJ whole genome shotgun (WGS) entry which is preliminary data.</text>
</comment>
<proteinExistence type="predicted"/>
<dbReference type="Proteomes" id="UP000324222">
    <property type="component" value="Unassembled WGS sequence"/>
</dbReference>